<dbReference type="InterPro" id="IPR000182">
    <property type="entry name" value="GNAT_dom"/>
</dbReference>
<dbReference type="Pfam" id="PF00583">
    <property type="entry name" value="Acetyltransf_1"/>
    <property type="match status" value="1"/>
</dbReference>
<organism evidence="2 3">
    <name type="scientific">Fusobacterium ulcerans</name>
    <dbReference type="NCBI Taxonomy" id="861"/>
    <lineage>
        <taxon>Bacteria</taxon>
        <taxon>Fusobacteriati</taxon>
        <taxon>Fusobacteriota</taxon>
        <taxon>Fusobacteriia</taxon>
        <taxon>Fusobacteriales</taxon>
        <taxon>Fusobacteriaceae</taxon>
        <taxon>Fusobacterium</taxon>
    </lineage>
</organism>
<dbReference type="Gene3D" id="3.40.630.30">
    <property type="match status" value="1"/>
</dbReference>
<dbReference type="GO" id="GO:0016747">
    <property type="term" value="F:acyltransferase activity, transferring groups other than amino-acyl groups"/>
    <property type="evidence" value="ECO:0007669"/>
    <property type="project" value="InterPro"/>
</dbReference>
<dbReference type="EMBL" id="LS483487">
    <property type="protein sequence ID" value="SQI99399.1"/>
    <property type="molecule type" value="Genomic_DNA"/>
</dbReference>
<dbReference type="AlphaFoldDB" id="A0AAX2J6Y8"/>
<gene>
    <name evidence="2" type="ORF">NCTC12112_00111</name>
</gene>
<protein>
    <submittedName>
        <fullName evidence="2">Acetyltransferase</fullName>
    </submittedName>
</protein>
<accession>A0AAX2J6Y8</accession>
<evidence type="ECO:0000313" key="3">
    <source>
        <dbReference type="Proteomes" id="UP000249008"/>
    </source>
</evidence>
<name>A0AAX2J6Y8_9FUSO</name>
<dbReference type="GeneID" id="78454710"/>
<evidence type="ECO:0000259" key="1">
    <source>
        <dbReference type="PROSITE" id="PS51186"/>
    </source>
</evidence>
<dbReference type="CDD" id="cd04301">
    <property type="entry name" value="NAT_SF"/>
    <property type="match status" value="1"/>
</dbReference>
<reference evidence="2 3" key="1">
    <citation type="submission" date="2018-06" db="EMBL/GenBank/DDBJ databases">
        <authorList>
            <consortium name="Pathogen Informatics"/>
            <person name="Doyle S."/>
        </authorList>
    </citation>
    <scope>NUCLEOTIDE SEQUENCE [LARGE SCALE GENOMIC DNA]</scope>
    <source>
        <strain evidence="2 3">NCTC12112</strain>
    </source>
</reference>
<feature type="domain" description="N-acetyltransferase" evidence="1">
    <location>
        <begin position="3"/>
        <end position="153"/>
    </location>
</feature>
<dbReference type="InterPro" id="IPR052777">
    <property type="entry name" value="Acetyltransferase_Enz"/>
</dbReference>
<dbReference type="InterPro" id="IPR016181">
    <property type="entry name" value="Acyl_CoA_acyltransferase"/>
</dbReference>
<dbReference type="PROSITE" id="PS51186">
    <property type="entry name" value="GNAT"/>
    <property type="match status" value="1"/>
</dbReference>
<dbReference type="PANTHER" id="PTHR43305:SF1">
    <property type="entry name" value="FAMILY N-ACETYLTRANSFERASE, PUTATIVE (AFU_ORTHOLOGUE AFUA_2G01380)-RELATED"/>
    <property type="match status" value="1"/>
</dbReference>
<dbReference type="RefSeq" id="WP_005978770.1">
    <property type="nucleotide sequence ID" value="NZ_CABKNW010000004.1"/>
</dbReference>
<dbReference type="Proteomes" id="UP000249008">
    <property type="component" value="Chromosome 1"/>
</dbReference>
<dbReference type="PANTHER" id="PTHR43305">
    <property type="entry name" value="FAMILY N-ACETYLTRANSFERASE, PUTATIVE (AFU_ORTHOLOGUE AFUA_2G01380)-RELATED"/>
    <property type="match status" value="1"/>
</dbReference>
<proteinExistence type="predicted"/>
<dbReference type="KEGG" id="ful:C4N20_07810"/>
<evidence type="ECO:0000313" key="2">
    <source>
        <dbReference type="EMBL" id="SQI99399.1"/>
    </source>
</evidence>
<sequence length="153" mass="17533">MEIDIKLAYDDLENVKLLFNEYTAMLGVNLAFQGYDAEIKNLPGKYAMPSGRLYIAYCGNKAAGCIALRKFGEDGCEMKRLFVRPEYRHLKIGKKLVDKIITDAHELKYKHMVLDTLSNLHGAVALYKKSGFHEVEAYYENPLDNVLYFKLDL</sequence>
<dbReference type="SUPFAM" id="SSF55729">
    <property type="entry name" value="Acyl-CoA N-acyltransferases (Nat)"/>
    <property type="match status" value="1"/>
</dbReference>